<keyword evidence="2" id="KW-0808">Transferase</keyword>
<gene>
    <name evidence="2" type="ORF">FOT62_19295</name>
</gene>
<feature type="domain" description="Reverse transcriptase" evidence="1">
    <location>
        <begin position="1"/>
        <end position="334"/>
    </location>
</feature>
<dbReference type="InterPro" id="IPR000477">
    <property type="entry name" value="RT_dom"/>
</dbReference>
<protein>
    <submittedName>
        <fullName evidence="2">RNA-directed DNA polymerase</fullName>
    </submittedName>
</protein>
<keyword evidence="2" id="KW-0548">Nucleotidyltransferase</keyword>
<name>A0A5C7C2C8_SERMA</name>
<dbReference type="GO" id="GO:0003964">
    <property type="term" value="F:RNA-directed DNA polymerase activity"/>
    <property type="evidence" value="ECO:0007669"/>
    <property type="project" value="UniProtKB-KW"/>
</dbReference>
<reference evidence="2 3" key="1">
    <citation type="submission" date="2019-07" db="EMBL/GenBank/DDBJ databases">
        <title>Serratia strains were isolated from fresh produce.</title>
        <authorList>
            <person name="Cho G.-S."/>
            <person name="Stein M."/>
            <person name="Lee W."/>
            <person name="Suh S.H."/>
            <person name="Franz C.M.A.P."/>
        </authorList>
    </citation>
    <scope>NUCLEOTIDE SEQUENCE [LARGE SCALE GENOMIC DNA]</scope>
    <source>
        <strain evidence="2 3">S16</strain>
    </source>
</reference>
<dbReference type="PROSITE" id="PS50878">
    <property type="entry name" value="RT_POL"/>
    <property type="match status" value="1"/>
</dbReference>
<organism evidence="2 3">
    <name type="scientific">Serratia marcescens</name>
    <dbReference type="NCBI Taxonomy" id="615"/>
    <lineage>
        <taxon>Bacteria</taxon>
        <taxon>Pseudomonadati</taxon>
        <taxon>Pseudomonadota</taxon>
        <taxon>Gammaproteobacteria</taxon>
        <taxon>Enterobacterales</taxon>
        <taxon>Yersiniaceae</taxon>
        <taxon>Serratia</taxon>
    </lineage>
</organism>
<evidence type="ECO:0000313" key="3">
    <source>
        <dbReference type="Proteomes" id="UP000321126"/>
    </source>
</evidence>
<dbReference type="EMBL" id="VOUQ01000011">
    <property type="protein sequence ID" value="TXE30043.1"/>
    <property type="molecule type" value="Genomic_DNA"/>
</dbReference>
<accession>A0A5C7C2C8</accession>
<keyword evidence="2" id="KW-0695">RNA-directed DNA polymerase</keyword>
<comment type="caution">
    <text evidence="2">The sequence shown here is derived from an EMBL/GenBank/DDBJ whole genome shotgun (WGS) entry which is preliminary data.</text>
</comment>
<dbReference type="CDD" id="cd01646">
    <property type="entry name" value="RT_Bac_retron_I"/>
    <property type="match status" value="1"/>
</dbReference>
<dbReference type="Pfam" id="PF00078">
    <property type="entry name" value="RVT_1"/>
    <property type="match status" value="1"/>
</dbReference>
<evidence type="ECO:0000259" key="1">
    <source>
        <dbReference type="PROSITE" id="PS50878"/>
    </source>
</evidence>
<evidence type="ECO:0000313" key="2">
    <source>
        <dbReference type="EMBL" id="TXE30043.1"/>
    </source>
</evidence>
<proteinExistence type="predicted"/>
<sequence length="652" mass="76542">MKMRSKLVKKKDYLRVLLTETSPYEVPAIFSNIGFYNNMHYYNKSEEKFILHFLFSKNINEDYTIPLSYKIKKDIDSSRTLSLIHPRSQVSIVEFYEEFSNIIVSACKKSNFSLRAPSKVSSKYFLRNNNMLDREFTKEEVQSVSDEKIYKHLASYFSYNRYTRLHKFFNSKEFLHLEKRYELFCSIDIAKCFDSIYTHSITWAVKNKEYSKNNRNVKNSFGTLFDRLMQSINYNETAGIIIGPEVSRVFAEVIFQEIDREIENTLSSLGYENDIHYTIRRYVDDIFIFSLSESINQDIKSTIDEIIKKYKLSINKQKVSISSRPFATAKTNTINELNEILNSLTSKFIDANQPNHLKRIYSRDKTIISYLSKIKSIFVDDRDNYNLAAGYTISALTNIAINIDRKIKSINDYYSNNRSSINDFFTVAIEIVLHLFFISPGHTSSVKICILTDIICSIYKEDNTGDGELIKGLIYNLSHSYFERYIDLEKDKKIKIISLESLNLLISIKQLGDEYRLSRNVISGIFSTENKSDYSYFEIITLLYYMGDDAHYNSIKAKIISTVIKMLNNITDIKSNSLKCYLFLDFINCPFVDEGKRKKLVKELLKLHFSKEPNKQQLQDGWEQLTQNYWFVQWDNLNLRLFLEKKELLSVY</sequence>
<dbReference type="Proteomes" id="UP000321126">
    <property type="component" value="Unassembled WGS sequence"/>
</dbReference>
<dbReference type="NCBIfam" id="NF041748">
    <property type="entry name" value="Drt3b"/>
    <property type="match status" value="1"/>
</dbReference>
<dbReference type="AlphaFoldDB" id="A0A5C7C2C8"/>